<dbReference type="AlphaFoldDB" id="A0A1H4E5B7"/>
<evidence type="ECO:0000256" key="3">
    <source>
        <dbReference type="ARBA" id="ARBA00022989"/>
    </source>
</evidence>
<feature type="transmembrane region" description="Helical" evidence="5">
    <location>
        <begin position="78"/>
        <end position="100"/>
    </location>
</feature>
<dbReference type="GO" id="GO:0016020">
    <property type="term" value="C:membrane"/>
    <property type="evidence" value="ECO:0007669"/>
    <property type="project" value="UniProtKB-SubCell"/>
</dbReference>
<dbReference type="InterPro" id="IPR010920">
    <property type="entry name" value="LSM_dom_sf"/>
</dbReference>
<sequence length="275" mass="30053">MLGVEAELAPVVPIKLLLSILIVLATMAARWLLVRLVRGRDDILSDRQRYWISLVKNVSSAVVVLALFALWLQEIEDFALSIAAVAVAVVIATKELWLCVTGATWRGVSQAFSVGDWIEIGPHSGEVIDENLLATVLQEIDPYDYNLTGRVVSVPNSLLLSAPVINNSFRKRFIYFSLDIHSEPGGDALGARDRVQAAVEAAAADFGELARRYAARIEKTAGARLRDPSPLVSVHTTELAKVVLRVTAFCPRERTAMLREAAMAAFFAVPPPRPV</sequence>
<protein>
    <submittedName>
        <fullName evidence="7">Small-conductance mechanosensitive channel</fullName>
    </submittedName>
</protein>
<evidence type="ECO:0000313" key="8">
    <source>
        <dbReference type="Proteomes" id="UP000198703"/>
    </source>
</evidence>
<keyword evidence="8" id="KW-1185">Reference proteome</keyword>
<evidence type="ECO:0000313" key="7">
    <source>
        <dbReference type="EMBL" id="SEA80213.1"/>
    </source>
</evidence>
<proteinExistence type="predicted"/>
<organism evidence="7 8">
    <name type="scientific">Rubrimonas cliftonensis</name>
    <dbReference type="NCBI Taxonomy" id="89524"/>
    <lineage>
        <taxon>Bacteria</taxon>
        <taxon>Pseudomonadati</taxon>
        <taxon>Pseudomonadota</taxon>
        <taxon>Alphaproteobacteria</taxon>
        <taxon>Rhodobacterales</taxon>
        <taxon>Paracoccaceae</taxon>
        <taxon>Rubrimonas</taxon>
    </lineage>
</organism>
<name>A0A1H4E5B7_9RHOB</name>
<evidence type="ECO:0000256" key="1">
    <source>
        <dbReference type="ARBA" id="ARBA00004370"/>
    </source>
</evidence>
<dbReference type="PANTHER" id="PTHR30566">
    <property type="entry name" value="YNAI-RELATED MECHANOSENSITIVE ION CHANNEL"/>
    <property type="match status" value="1"/>
</dbReference>
<feature type="transmembrane region" description="Helical" evidence="5">
    <location>
        <begin position="54"/>
        <end position="72"/>
    </location>
</feature>
<feature type="transmembrane region" description="Helical" evidence="5">
    <location>
        <begin position="12"/>
        <end position="33"/>
    </location>
</feature>
<dbReference type="EMBL" id="FNQM01000012">
    <property type="protein sequence ID" value="SEA80213.1"/>
    <property type="molecule type" value="Genomic_DNA"/>
</dbReference>
<accession>A0A1H4E5B7</accession>
<dbReference type="PANTHER" id="PTHR30566:SF27">
    <property type="entry name" value="MECHANOSENSITIVE ION CHANNEL PROTEIN"/>
    <property type="match status" value="1"/>
</dbReference>
<reference evidence="7 8" key="1">
    <citation type="submission" date="2016-10" db="EMBL/GenBank/DDBJ databases">
        <authorList>
            <person name="de Groot N.N."/>
        </authorList>
    </citation>
    <scope>NUCLEOTIDE SEQUENCE [LARGE SCALE GENOMIC DNA]</scope>
    <source>
        <strain evidence="7 8">DSM 15345</strain>
    </source>
</reference>
<dbReference type="InterPro" id="IPR006685">
    <property type="entry name" value="MscS_channel_2nd"/>
</dbReference>
<evidence type="ECO:0000256" key="4">
    <source>
        <dbReference type="ARBA" id="ARBA00023136"/>
    </source>
</evidence>
<evidence type="ECO:0000256" key="2">
    <source>
        <dbReference type="ARBA" id="ARBA00022692"/>
    </source>
</evidence>
<dbReference type="Gene3D" id="2.30.30.60">
    <property type="match status" value="1"/>
</dbReference>
<dbReference type="GO" id="GO:0008381">
    <property type="term" value="F:mechanosensitive monoatomic ion channel activity"/>
    <property type="evidence" value="ECO:0007669"/>
    <property type="project" value="UniProtKB-ARBA"/>
</dbReference>
<keyword evidence="4 5" id="KW-0472">Membrane</keyword>
<dbReference type="STRING" id="89524.SAMN05444370_11258"/>
<gene>
    <name evidence="7" type="ORF">SAMN05444370_11258</name>
</gene>
<dbReference type="Pfam" id="PF00924">
    <property type="entry name" value="MS_channel_2nd"/>
    <property type="match status" value="1"/>
</dbReference>
<evidence type="ECO:0000256" key="5">
    <source>
        <dbReference type="SAM" id="Phobius"/>
    </source>
</evidence>
<dbReference type="InterPro" id="IPR023408">
    <property type="entry name" value="MscS_beta-dom_sf"/>
</dbReference>
<keyword evidence="3 5" id="KW-1133">Transmembrane helix</keyword>
<dbReference type="Proteomes" id="UP000198703">
    <property type="component" value="Unassembled WGS sequence"/>
</dbReference>
<evidence type="ECO:0000259" key="6">
    <source>
        <dbReference type="Pfam" id="PF00924"/>
    </source>
</evidence>
<keyword evidence="2 5" id="KW-0812">Transmembrane</keyword>
<feature type="domain" description="Mechanosensitive ion channel MscS" evidence="6">
    <location>
        <begin position="109"/>
        <end position="167"/>
    </location>
</feature>
<comment type="subcellular location">
    <subcellularLocation>
        <location evidence="1">Membrane</location>
    </subcellularLocation>
</comment>
<dbReference type="SUPFAM" id="SSF50182">
    <property type="entry name" value="Sm-like ribonucleoproteins"/>
    <property type="match status" value="1"/>
</dbReference>